<feature type="compositionally biased region" description="Basic and acidic residues" evidence="1">
    <location>
        <begin position="74"/>
        <end position="88"/>
    </location>
</feature>
<protein>
    <submittedName>
        <fullName evidence="2">Uncharacterized protein</fullName>
    </submittedName>
</protein>
<dbReference type="Proteomes" id="UP001417504">
    <property type="component" value="Unassembled WGS sequence"/>
</dbReference>
<comment type="caution">
    <text evidence="2">The sequence shown here is derived from an EMBL/GenBank/DDBJ whole genome shotgun (WGS) entry which is preliminary data.</text>
</comment>
<gene>
    <name evidence="2" type="ORF">Sjap_021845</name>
</gene>
<evidence type="ECO:0000256" key="1">
    <source>
        <dbReference type="SAM" id="MobiDB-lite"/>
    </source>
</evidence>
<dbReference type="AlphaFoldDB" id="A0AAP0ETG3"/>
<evidence type="ECO:0000313" key="3">
    <source>
        <dbReference type="Proteomes" id="UP001417504"/>
    </source>
</evidence>
<keyword evidence="3" id="KW-1185">Reference proteome</keyword>
<accession>A0AAP0ETG3</accession>
<evidence type="ECO:0000313" key="2">
    <source>
        <dbReference type="EMBL" id="KAK9096348.1"/>
    </source>
</evidence>
<organism evidence="2 3">
    <name type="scientific">Stephania japonica</name>
    <dbReference type="NCBI Taxonomy" id="461633"/>
    <lineage>
        <taxon>Eukaryota</taxon>
        <taxon>Viridiplantae</taxon>
        <taxon>Streptophyta</taxon>
        <taxon>Embryophyta</taxon>
        <taxon>Tracheophyta</taxon>
        <taxon>Spermatophyta</taxon>
        <taxon>Magnoliopsida</taxon>
        <taxon>Ranunculales</taxon>
        <taxon>Menispermaceae</taxon>
        <taxon>Menispermoideae</taxon>
        <taxon>Cissampelideae</taxon>
        <taxon>Stephania</taxon>
    </lineage>
</organism>
<proteinExistence type="predicted"/>
<name>A0AAP0ETG3_9MAGN</name>
<dbReference type="EMBL" id="JBBNAE010000009">
    <property type="protein sequence ID" value="KAK9096348.1"/>
    <property type="molecule type" value="Genomic_DNA"/>
</dbReference>
<feature type="region of interest" description="Disordered" evidence="1">
    <location>
        <begin position="42"/>
        <end position="88"/>
    </location>
</feature>
<reference evidence="2 3" key="1">
    <citation type="submission" date="2024-01" db="EMBL/GenBank/DDBJ databases">
        <title>Genome assemblies of Stephania.</title>
        <authorList>
            <person name="Yang L."/>
        </authorList>
    </citation>
    <scope>NUCLEOTIDE SEQUENCE [LARGE SCALE GENOMIC DNA]</scope>
    <source>
        <strain evidence="2">QJT</strain>
        <tissue evidence="2">Leaf</tissue>
    </source>
</reference>
<sequence>MLESTNWIFGEEIEASKHRSKNSLGNLLIGIVVVCVGQLSADPGTSKSKGKKSYGHGSSDDVSGDMTGAAGLTNERRGSQDDLGKLGP</sequence>